<comment type="cofactor">
    <cofactor evidence="1">
        <name>Cu cation</name>
        <dbReference type="ChEBI" id="CHEBI:23378"/>
    </cofactor>
</comment>
<sequence>MSDRASSRTHRAAGTSRRGLLLAGAAVVVIAGVAIWFIAAGGTGSNAGPVPAAAGGAPVAASIRSASPQADAAAVGPEPGGDVYAHAHAGMLSPVVRDDPALVYVPNLGDGTVTVIDQRTLRVVGSFATGREPQHVVPSWDLRTLWVNNNRGNSLSPIDPRTGRLAGPAVPVADPYNLYFTPDGAYAMVIAEANHDIDFRDPHTMALRHSLDVGTACAGVNHVDFSVDGSYAIATCEFAGRLVKIDVRKQTVLGYLDLGRDAAPQDIKIDPAGKVWYVADMNADGVHLIDGDRFVKVGFVRTGPETHGLYPSRDGRFLYVANRGGEMASMSPPFPHHGDQGSVSVISFATRAVVANWPIPGGGTPDMGNVSADGSRLWLSGRRSNVVYVFDTGGPDGTDPAAGHLLTRIPVGREPHGLTVWPQPGRYSLGHTGIMR</sequence>
<evidence type="ECO:0000313" key="5">
    <source>
        <dbReference type="EMBL" id="SNQ47261.1"/>
    </source>
</evidence>
<dbReference type="Gene3D" id="2.130.10.10">
    <property type="entry name" value="YVTN repeat-like/Quinoprotein amine dehydrogenase"/>
    <property type="match status" value="3"/>
</dbReference>
<reference evidence="5 6" key="1">
    <citation type="submission" date="2017-06" db="EMBL/GenBank/DDBJ databases">
        <authorList>
            <person name="Kim H.J."/>
            <person name="Triplett B.A."/>
        </authorList>
    </citation>
    <scope>NUCLEOTIDE SEQUENCE [LARGE SCALE GENOMIC DNA]</scope>
    <source>
        <strain evidence="5">FRACA_ARgP5</strain>
    </source>
</reference>
<dbReference type="InterPro" id="IPR015943">
    <property type="entry name" value="WD40/YVTN_repeat-like_dom_sf"/>
</dbReference>
<dbReference type="Pfam" id="PF21783">
    <property type="entry name" value="YNCE"/>
    <property type="match status" value="1"/>
</dbReference>
<gene>
    <name evidence="5" type="ORF">FRACA_180025</name>
</gene>
<dbReference type="PANTHER" id="PTHR47197">
    <property type="entry name" value="PROTEIN NIRF"/>
    <property type="match status" value="1"/>
</dbReference>
<organism evidence="5 6">
    <name type="scientific">Frankia canadensis</name>
    <dbReference type="NCBI Taxonomy" id="1836972"/>
    <lineage>
        <taxon>Bacteria</taxon>
        <taxon>Bacillati</taxon>
        <taxon>Actinomycetota</taxon>
        <taxon>Actinomycetes</taxon>
        <taxon>Frankiales</taxon>
        <taxon>Frankiaceae</taxon>
        <taxon>Frankia</taxon>
    </lineage>
</organism>
<evidence type="ECO:0000256" key="3">
    <source>
        <dbReference type="SAM" id="Phobius"/>
    </source>
</evidence>
<evidence type="ECO:0000256" key="2">
    <source>
        <dbReference type="ARBA" id="ARBA00022729"/>
    </source>
</evidence>
<dbReference type="InterPro" id="IPR006311">
    <property type="entry name" value="TAT_signal"/>
</dbReference>
<protein>
    <recommendedName>
        <fullName evidence="4">YNCE-like beta-propeller domain-containing protein</fullName>
    </recommendedName>
</protein>
<name>A0A2I2KNL2_9ACTN</name>
<evidence type="ECO:0000256" key="1">
    <source>
        <dbReference type="ARBA" id="ARBA00001935"/>
    </source>
</evidence>
<dbReference type="PROSITE" id="PS51318">
    <property type="entry name" value="TAT"/>
    <property type="match status" value="1"/>
</dbReference>
<keyword evidence="3" id="KW-0472">Membrane</keyword>
<dbReference type="RefSeq" id="WP_101831142.1">
    <property type="nucleotide sequence ID" value="NZ_FZMO01000090.1"/>
</dbReference>
<accession>A0A2I2KNL2</accession>
<dbReference type="SUPFAM" id="SSF50974">
    <property type="entry name" value="Nitrous oxide reductase, N-terminal domain"/>
    <property type="match status" value="1"/>
</dbReference>
<dbReference type="AlphaFoldDB" id="A0A2I2KNL2"/>
<feature type="transmembrane region" description="Helical" evidence="3">
    <location>
        <begin position="20"/>
        <end position="39"/>
    </location>
</feature>
<keyword evidence="6" id="KW-1185">Reference proteome</keyword>
<dbReference type="InterPro" id="IPR051200">
    <property type="entry name" value="Host-pathogen_enzymatic-act"/>
</dbReference>
<feature type="domain" description="YNCE-like beta-propeller" evidence="4">
    <location>
        <begin position="102"/>
        <end position="418"/>
    </location>
</feature>
<dbReference type="Proteomes" id="UP000234331">
    <property type="component" value="Unassembled WGS sequence"/>
</dbReference>
<proteinExistence type="predicted"/>
<evidence type="ECO:0000259" key="4">
    <source>
        <dbReference type="Pfam" id="PF21783"/>
    </source>
</evidence>
<dbReference type="InterPro" id="IPR048433">
    <property type="entry name" value="YNCE-like_beta-prop"/>
</dbReference>
<dbReference type="InterPro" id="IPR011045">
    <property type="entry name" value="N2O_reductase_N"/>
</dbReference>
<keyword evidence="2" id="KW-0732">Signal</keyword>
<dbReference type="OrthoDB" id="145213at2"/>
<dbReference type="PANTHER" id="PTHR47197:SF3">
    <property type="entry name" value="DIHYDRO-HEME D1 DEHYDROGENASE"/>
    <property type="match status" value="1"/>
</dbReference>
<evidence type="ECO:0000313" key="6">
    <source>
        <dbReference type="Proteomes" id="UP000234331"/>
    </source>
</evidence>
<dbReference type="EMBL" id="FZMO01000090">
    <property type="protein sequence ID" value="SNQ47261.1"/>
    <property type="molecule type" value="Genomic_DNA"/>
</dbReference>
<keyword evidence="3" id="KW-0812">Transmembrane</keyword>
<keyword evidence="3" id="KW-1133">Transmembrane helix</keyword>